<accession>A0A9X1X6M1</accession>
<dbReference type="InterPro" id="IPR014710">
    <property type="entry name" value="RmlC-like_jellyroll"/>
</dbReference>
<evidence type="ECO:0000313" key="3">
    <source>
        <dbReference type="Proteomes" id="UP001139450"/>
    </source>
</evidence>
<reference evidence="2" key="1">
    <citation type="submission" date="2022-04" db="EMBL/GenBank/DDBJ databases">
        <title>Mucilaginibacter sp. RS28 isolated from freshwater.</title>
        <authorList>
            <person name="Ko S.-R."/>
        </authorList>
    </citation>
    <scope>NUCLEOTIDE SEQUENCE</scope>
    <source>
        <strain evidence="2">RS28</strain>
    </source>
</reference>
<dbReference type="InterPro" id="IPR011051">
    <property type="entry name" value="RmlC_Cupin_sf"/>
</dbReference>
<name>A0A9X1X6M1_9SPHI</name>
<dbReference type="InterPro" id="IPR041602">
    <property type="entry name" value="Quercetinase_C"/>
</dbReference>
<feature type="domain" description="Quercetin 2,3-dioxygenase C-terminal cupin" evidence="1">
    <location>
        <begin position="160"/>
        <end position="224"/>
    </location>
</feature>
<proteinExistence type="predicted"/>
<sequence>MKLTIPGKYYTADQRGLLQSNVLQQHCVFNYGNYYHEEREARGLLTAFNDCTLAAGKKAMIGGNKASRIILIPVTGSLMFQNGGQGTVMVEVGQILIDDLTEGGYFELSNPYADHWINFFQIEIDRSGNSIGPAVLAFDLDRQPGSLIHVTDEHPDTPEIFIGRFNGRQEAIHYMKGKNNSFACVVSGAFELQGRLLHQRDCLALWDEQEIEMEALSNNAVILFLTF</sequence>
<dbReference type="Proteomes" id="UP001139450">
    <property type="component" value="Unassembled WGS sequence"/>
</dbReference>
<dbReference type="EMBL" id="JALJEJ010000015">
    <property type="protein sequence ID" value="MCJ8211989.1"/>
    <property type="molecule type" value="Genomic_DNA"/>
</dbReference>
<keyword evidence="3" id="KW-1185">Reference proteome</keyword>
<dbReference type="SUPFAM" id="SSF51182">
    <property type="entry name" value="RmlC-like cupins"/>
    <property type="match status" value="1"/>
</dbReference>
<evidence type="ECO:0000259" key="1">
    <source>
        <dbReference type="Pfam" id="PF17954"/>
    </source>
</evidence>
<comment type="caution">
    <text evidence="2">The sequence shown here is derived from an EMBL/GenBank/DDBJ whole genome shotgun (WGS) entry which is preliminary data.</text>
</comment>
<gene>
    <name evidence="2" type="ORF">MUY27_19885</name>
</gene>
<dbReference type="AlphaFoldDB" id="A0A9X1X6M1"/>
<protein>
    <recommendedName>
        <fullName evidence="1">Quercetin 2,3-dioxygenase C-terminal cupin domain-containing protein</fullName>
    </recommendedName>
</protein>
<dbReference type="Pfam" id="PF17954">
    <property type="entry name" value="Pirin_C_2"/>
    <property type="match status" value="1"/>
</dbReference>
<evidence type="ECO:0000313" key="2">
    <source>
        <dbReference type="EMBL" id="MCJ8211989.1"/>
    </source>
</evidence>
<dbReference type="RefSeq" id="WP_245133132.1">
    <property type="nucleotide sequence ID" value="NZ_JALJEJ010000015.1"/>
</dbReference>
<dbReference type="Gene3D" id="2.60.120.10">
    <property type="entry name" value="Jelly Rolls"/>
    <property type="match status" value="1"/>
</dbReference>
<organism evidence="2 3">
    <name type="scientific">Mucilaginibacter straminoryzae</name>
    <dbReference type="NCBI Taxonomy" id="2932774"/>
    <lineage>
        <taxon>Bacteria</taxon>
        <taxon>Pseudomonadati</taxon>
        <taxon>Bacteroidota</taxon>
        <taxon>Sphingobacteriia</taxon>
        <taxon>Sphingobacteriales</taxon>
        <taxon>Sphingobacteriaceae</taxon>
        <taxon>Mucilaginibacter</taxon>
    </lineage>
</organism>